<gene>
    <name evidence="2" type="ORF">M441DRAFT_162817</name>
</gene>
<dbReference type="AlphaFoldDB" id="A0A2T3ZDP7"/>
<sequence length="547" mass="59858">MRIALLSQCISCLILLYGARGESTIQEICGGFQNIQSCDASFDIPTGAKSKTCPNKFFEPNKCKTKAKYRYPCPTTRKPFRRCDGWTCVPGTDEIWRDMPCGITILTTSINVCGAVRGLAGNMGTQFIEKAGAICGCFPEALNLIAQGIYQSVKDGTDVSEAALTAINISNRLEKCMADNGFDVKDNKAQVEAANLSPSQGWIVLRAAEIDLVTYADLITTIIPCFTPAGCQPRLIVDFFTNYFTKSKELMSDKLVAVLNGWLDMIDRMEKKGQEVISAAENLVGQANSISDEIKTALNEVCTGEACLEQQAVSFMQKVSNLTAAIHLVEDSRVAAVTAAKVVPEMAALTRSTIEAAQAAPDIDYLIKLITKRAFSGVGDIWNSFQVIQKLPENAKKIQDSAALIQGFITGDAGHWRNTMSMLSEVLSVNWDATPVGTGMTKIQSIIRTKLEEPVGNLANSISHLGDSLDAFPIKDGKFGMQPGVASYQRHSTVSMDVPCTRQKRASFSIAGYQKSFDYPEFYLCPYGPREIPWPNQHIPFLKLRIQ</sequence>
<accession>A0A2T3ZDP7</accession>
<dbReference type="OrthoDB" id="2590365at2759"/>
<proteinExistence type="predicted"/>
<keyword evidence="1" id="KW-0732">Signal</keyword>
<name>A0A2T3ZDP7_TRIA4</name>
<feature type="signal peptide" evidence="1">
    <location>
        <begin position="1"/>
        <end position="21"/>
    </location>
</feature>
<reference evidence="2 3" key="1">
    <citation type="submission" date="2016-07" db="EMBL/GenBank/DDBJ databases">
        <title>Multiple horizontal gene transfer events from other fungi enriched the ability of initially mycotrophic Trichoderma (Ascomycota) to feed on dead plant biomass.</title>
        <authorList>
            <consortium name="DOE Joint Genome Institute"/>
            <person name="Aerts A."/>
            <person name="Atanasova L."/>
            <person name="Chenthamara K."/>
            <person name="Zhang J."/>
            <person name="Grujic M."/>
            <person name="Henrissat B."/>
            <person name="Kuo A."/>
            <person name="Salamov A."/>
            <person name="Lipzen A."/>
            <person name="Labutti K."/>
            <person name="Barry K."/>
            <person name="Miao Y."/>
            <person name="Rahimi M.J."/>
            <person name="Shen Q."/>
            <person name="Grigoriev I.V."/>
            <person name="Kubicek C.P."/>
            <person name="Druzhinina I.S."/>
        </authorList>
    </citation>
    <scope>NUCLEOTIDE SEQUENCE [LARGE SCALE GENOMIC DNA]</scope>
    <source>
        <strain evidence="2 3">CBS 433.97</strain>
    </source>
</reference>
<protein>
    <submittedName>
        <fullName evidence="2">Uncharacterized protein</fullName>
    </submittedName>
</protein>
<feature type="chain" id="PRO_5015427294" evidence="1">
    <location>
        <begin position="22"/>
        <end position="547"/>
    </location>
</feature>
<dbReference type="Proteomes" id="UP000240493">
    <property type="component" value="Unassembled WGS sequence"/>
</dbReference>
<evidence type="ECO:0000313" key="2">
    <source>
        <dbReference type="EMBL" id="PTB42928.1"/>
    </source>
</evidence>
<evidence type="ECO:0000313" key="3">
    <source>
        <dbReference type="Proteomes" id="UP000240493"/>
    </source>
</evidence>
<dbReference type="STRING" id="1042311.A0A2T3ZDP7"/>
<evidence type="ECO:0000256" key="1">
    <source>
        <dbReference type="SAM" id="SignalP"/>
    </source>
</evidence>
<organism evidence="2 3">
    <name type="scientific">Trichoderma asperellum (strain ATCC 204424 / CBS 433.97 / NBRC 101777)</name>
    <dbReference type="NCBI Taxonomy" id="1042311"/>
    <lineage>
        <taxon>Eukaryota</taxon>
        <taxon>Fungi</taxon>
        <taxon>Dikarya</taxon>
        <taxon>Ascomycota</taxon>
        <taxon>Pezizomycotina</taxon>
        <taxon>Sordariomycetes</taxon>
        <taxon>Hypocreomycetidae</taxon>
        <taxon>Hypocreales</taxon>
        <taxon>Hypocreaceae</taxon>
        <taxon>Trichoderma</taxon>
    </lineage>
</organism>
<keyword evidence="3" id="KW-1185">Reference proteome</keyword>
<dbReference type="EMBL" id="KZ679259">
    <property type="protein sequence ID" value="PTB42928.1"/>
    <property type="molecule type" value="Genomic_DNA"/>
</dbReference>